<proteinExistence type="predicted"/>
<gene>
    <name evidence="1" type="ORF">GQ55_1G072700</name>
</gene>
<dbReference type="OrthoDB" id="682412at2759"/>
<reference evidence="1 2" key="1">
    <citation type="submission" date="2018-04" db="EMBL/GenBank/DDBJ databases">
        <title>WGS assembly of Panicum hallii var. hallii HAL2.</title>
        <authorList>
            <person name="Lovell J."/>
            <person name="Jenkins J."/>
            <person name="Lowry D."/>
            <person name="Mamidi S."/>
            <person name="Sreedasyam A."/>
            <person name="Weng X."/>
            <person name="Barry K."/>
            <person name="Bonette J."/>
            <person name="Campitelli B."/>
            <person name="Daum C."/>
            <person name="Gordon S."/>
            <person name="Gould B."/>
            <person name="Lipzen A."/>
            <person name="MacQueen A."/>
            <person name="Palacio-Mejia J."/>
            <person name="Plott C."/>
            <person name="Shakirov E."/>
            <person name="Shu S."/>
            <person name="Yoshinaga Y."/>
            <person name="Zane M."/>
            <person name="Rokhsar D."/>
            <person name="Grimwood J."/>
            <person name="Schmutz J."/>
            <person name="Juenger T."/>
        </authorList>
    </citation>
    <scope>NUCLEOTIDE SEQUENCE [LARGE SCALE GENOMIC DNA]</scope>
    <source>
        <strain evidence="2">cv. HAL2</strain>
    </source>
</reference>
<dbReference type="EMBL" id="CM009749">
    <property type="protein sequence ID" value="PUZ74537.1"/>
    <property type="molecule type" value="Genomic_DNA"/>
</dbReference>
<name>A0A2T7F395_9POAL</name>
<dbReference type="Proteomes" id="UP000244336">
    <property type="component" value="Chromosome 1"/>
</dbReference>
<keyword evidence="2" id="KW-1185">Reference proteome</keyword>
<accession>A0A2T7F395</accession>
<sequence length="56" mass="6553">MARQKLPSPENWDLSDSVIHWWTILGATPSASRKGLRTLIILVCWEIWKETNSRIF</sequence>
<protein>
    <submittedName>
        <fullName evidence="1">Uncharacterized protein</fullName>
    </submittedName>
</protein>
<dbReference type="AlphaFoldDB" id="A0A2T7F395"/>
<dbReference type="Gramene" id="PUZ74537">
    <property type="protein sequence ID" value="PUZ74537"/>
    <property type="gene ID" value="GQ55_1G072700"/>
</dbReference>
<evidence type="ECO:0000313" key="1">
    <source>
        <dbReference type="EMBL" id="PUZ74537.1"/>
    </source>
</evidence>
<evidence type="ECO:0000313" key="2">
    <source>
        <dbReference type="Proteomes" id="UP000244336"/>
    </source>
</evidence>
<organism evidence="1 2">
    <name type="scientific">Panicum hallii var. hallii</name>
    <dbReference type="NCBI Taxonomy" id="1504633"/>
    <lineage>
        <taxon>Eukaryota</taxon>
        <taxon>Viridiplantae</taxon>
        <taxon>Streptophyta</taxon>
        <taxon>Embryophyta</taxon>
        <taxon>Tracheophyta</taxon>
        <taxon>Spermatophyta</taxon>
        <taxon>Magnoliopsida</taxon>
        <taxon>Liliopsida</taxon>
        <taxon>Poales</taxon>
        <taxon>Poaceae</taxon>
        <taxon>PACMAD clade</taxon>
        <taxon>Panicoideae</taxon>
        <taxon>Panicodae</taxon>
        <taxon>Paniceae</taxon>
        <taxon>Panicinae</taxon>
        <taxon>Panicum</taxon>
        <taxon>Panicum sect. Panicum</taxon>
    </lineage>
</organism>